<keyword evidence="5" id="KW-0732">Signal</keyword>
<dbReference type="PANTHER" id="PTHR48043:SF159">
    <property type="entry name" value="EG:EG0003.4 PROTEIN-RELATED"/>
    <property type="match status" value="1"/>
</dbReference>
<feature type="chain" id="PRO_5043112523" description="UDP-glucuronosyltransferase" evidence="5">
    <location>
        <begin position="24"/>
        <end position="531"/>
    </location>
</feature>
<dbReference type="FunFam" id="3.40.50.2000:FF:000050">
    <property type="entry name" value="UDP-glucuronosyltransferase"/>
    <property type="match status" value="1"/>
</dbReference>
<reference evidence="7" key="1">
    <citation type="journal article" date="2013" name="Genome Biol.">
        <title>Draft genome of the mountain pine beetle, Dendroctonus ponderosae Hopkins, a major forest pest.</title>
        <authorList>
            <person name="Keeling C.I."/>
            <person name="Yuen M.M."/>
            <person name="Liao N.Y."/>
            <person name="Docking T.R."/>
            <person name="Chan S.K."/>
            <person name="Taylor G.A."/>
            <person name="Palmquist D.L."/>
            <person name="Jackman S.D."/>
            <person name="Nguyen A."/>
            <person name="Li M."/>
            <person name="Henderson H."/>
            <person name="Janes J.K."/>
            <person name="Zhao Y."/>
            <person name="Pandoh P."/>
            <person name="Moore R."/>
            <person name="Sperling F.A."/>
            <person name="Huber D.P."/>
            <person name="Birol I."/>
            <person name="Jones S.J."/>
            <person name="Bohlmann J."/>
        </authorList>
    </citation>
    <scope>NUCLEOTIDE SEQUENCE</scope>
</reference>
<evidence type="ECO:0000256" key="4">
    <source>
        <dbReference type="RuleBase" id="RU003718"/>
    </source>
</evidence>
<dbReference type="CDD" id="cd03784">
    <property type="entry name" value="GT1_Gtf-like"/>
    <property type="match status" value="1"/>
</dbReference>
<feature type="transmembrane region" description="Helical" evidence="5">
    <location>
        <begin position="481"/>
        <end position="504"/>
    </location>
</feature>
<name>A0AAR5P4X5_DENPD</name>
<dbReference type="EnsemblMetazoa" id="XM_019900087.1">
    <property type="protein sequence ID" value="XP_019755646.1"/>
    <property type="gene ID" value="LOC109534420"/>
</dbReference>
<comment type="subcellular location">
    <subcellularLocation>
        <location evidence="5">Membrane</location>
        <topology evidence="5">Single-pass membrane protein</topology>
    </subcellularLocation>
</comment>
<evidence type="ECO:0000256" key="5">
    <source>
        <dbReference type="RuleBase" id="RU362059"/>
    </source>
</evidence>
<dbReference type="AlphaFoldDB" id="A0AAR5P4X5"/>
<evidence type="ECO:0000256" key="2">
    <source>
        <dbReference type="ARBA" id="ARBA00022676"/>
    </source>
</evidence>
<feature type="signal peptide" evidence="5">
    <location>
        <begin position="1"/>
        <end position="23"/>
    </location>
</feature>
<dbReference type="RefSeq" id="XP_019755646.1">
    <property type="nucleotide sequence ID" value="XM_019900087.2"/>
</dbReference>
<keyword evidence="2 4" id="KW-0328">Glycosyltransferase</keyword>
<sequence>MNLHLIMQLSACLLLLVIKSVNGAKVLFFCPVPAHSHQKMYTAVWKEMSFRGHKVFVVTPNPAFNKSMVNLTEYDISSVYEFQRSQIKPEWKETVFKKPTFLGLIARQIVIQYVGGDGMEFLYQHAEVKRLVKEHNNFDICLFEWFHPALAIYGHLFNCPVVGLGSNSLPIQMLDSVGNPSHPITAPEQDLPIPRMSITFFQRVWSTFWTIFARLQHKYFLVPMEDARIRRYYGSKVPYLGDLEKNISLLILNRNPAFHRPIPNGPNVIELGSIQYKWSNITFDPDLKQFLDNSNEGVVYFSLGVSMEGTSMPPRYLGTFQAAFRKLPFQVLWKWENSSMHNKPDNVLIAKFVPQVLVLQHPNVKLFITQGGLQSTEEAIAAHKPIIGIPFHSDQTTNVDTCAMYGMGKLLDMEDITIETLRSYILEIVNNPRYAENAKKLDELMKDQPQDGLDKAIWWIEYVIRHKGAKHLRSIAVDLPWWQYFLLDVFGFIFTVLLIFLLSVRFTLKLVFRLISYIRKPKEKSMKKKKQ</sequence>
<proteinExistence type="inferred from homology"/>
<protein>
    <recommendedName>
        <fullName evidence="5">UDP-glucuronosyltransferase</fullName>
        <ecNumber evidence="5">2.4.1.17</ecNumber>
    </recommendedName>
</protein>
<evidence type="ECO:0000256" key="1">
    <source>
        <dbReference type="ARBA" id="ARBA00009995"/>
    </source>
</evidence>
<keyword evidence="3 4" id="KW-0808">Transferase</keyword>
<dbReference type="GeneID" id="109534420"/>
<keyword evidence="5" id="KW-1133">Transmembrane helix</keyword>
<dbReference type="InterPro" id="IPR035595">
    <property type="entry name" value="UDP_glycos_trans_CS"/>
</dbReference>
<dbReference type="GO" id="GO:0015020">
    <property type="term" value="F:glucuronosyltransferase activity"/>
    <property type="evidence" value="ECO:0007669"/>
    <property type="project" value="UniProtKB-EC"/>
</dbReference>
<dbReference type="PANTHER" id="PTHR48043">
    <property type="entry name" value="EG:EG0003.4 PROTEIN-RELATED"/>
    <property type="match status" value="1"/>
</dbReference>
<reference evidence="6" key="2">
    <citation type="submission" date="2024-08" db="UniProtKB">
        <authorList>
            <consortium name="EnsemblMetazoa"/>
        </authorList>
    </citation>
    <scope>IDENTIFICATION</scope>
</reference>
<keyword evidence="7" id="KW-1185">Reference proteome</keyword>
<evidence type="ECO:0000256" key="3">
    <source>
        <dbReference type="ARBA" id="ARBA00022679"/>
    </source>
</evidence>
<dbReference type="EC" id="2.4.1.17" evidence="5"/>
<evidence type="ECO:0000313" key="7">
    <source>
        <dbReference type="Proteomes" id="UP000019118"/>
    </source>
</evidence>
<dbReference type="KEGG" id="dpa:109534420"/>
<dbReference type="InterPro" id="IPR050271">
    <property type="entry name" value="UDP-glycosyltransferase"/>
</dbReference>
<comment type="catalytic activity">
    <reaction evidence="5">
        <text>glucuronate acceptor + UDP-alpha-D-glucuronate = acceptor beta-D-glucuronoside + UDP + H(+)</text>
        <dbReference type="Rhea" id="RHEA:21032"/>
        <dbReference type="ChEBI" id="CHEBI:15378"/>
        <dbReference type="ChEBI" id="CHEBI:58052"/>
        <dbReference type="ChEBI" id="CHEBI:58223"/>
        <dbReference type="ChEBI" id="CHEBI:132367"/>
        <dbReference type="ChEBI" id="CHEBI:132368"/>
        <dbReference type="EC" id="2.4.1.17"/>
    </reaction>
</comment>
<keyword evidence="5" id="KW-0812">Transmembrane</keyword>
<dbReference type="Proteomes" id="UP000019118">
    <property type="component" value="Unassembled WGS sequence"/>
</dbReference>
<organism evidence="6 7">
    <name type="scientific">Dendroctonus ponderosae</name>
    <name type="common">Mountain pine beetle</name>
    <dbReference type="NCBI Taxonomy" id="77166"/>
    <lineage>
        <taxon>Eukaryota</taxon>
        <taxon>Metazoa</taxon>
        <taxon>Ecdysozoa</taxon>
        <taxon>Arthropoda</taxon>
        <taxon>Hexapoda</taxon>
        <taxon>Insecta</taxon>
        <taxon>Pterygota</taxon>
        <taxon>Neoptera</taxon>
        <taxon>Endopterygota</taxon>
        <taxon>Coleoptera</taxon>
        <taxon>Polyphaga</taxon>
        <taxon>Cucujiformia</taxon>
        <taxon>Curculionidae</taxon>
        <taxon>Scolytinae</taxon>
        <taxon>Dendroctonus</taxon>
    </lineage>
</organism>
<dbReference type="PROSITE" id="PS00375">
    <property type="entry name" value="UDPGT"/>
    <property type="match status" value="1"/>
</dbReference>
<comment type="similarity">
    <text evidence="1 4">Belongs to the UDP-glycosyltransferase family.</text>
</comment>
<dbReference type="InterPro" id="IPR002213">
    <property type="entry name" value="UDP_glucos_trans"/>
</dbReference>
<accession>A0AAR5P4X5</accession>
<evidence type="ECO:0000313" key="6">
    <source>
        <dbReference type="EnsemblMetazoa" id="XP_019755646.1"/>
    </source>
</evidence>
<dbReference type="GO" id="GO:0016020">
    <property type="term" value="C:membrane"/>
    <property type="evidence" value="ECO:0007669"/>
    <property type="project" value="UniProtKB-SubCell"/>
</dbReference>
<dbReference type="Pfam" id="PF00201">
    <property type="entry name" value="UDPGT"/>
    <property type="match status" value="1"/>
</dbReference>
<keyword evidence="5" id="KW-0472">Membrane</keyword>
<dbReference type="SUPFAM" id="SSF53756">
    <property type="entry name" value="UDP-Glycosyltransferase/glycogen phosphorylase"/>
    <property type="match status" value="1"/>
</dbReference>
<dbReference type="Gene3D" id="3.40.50.2000">
    <property type="entry name" value="Glycogen Phosphorylase B"/>
    <property type="match status" value="2"/>
</dbReference>